<dbReference type="PIRSF" id="PIRSF020555">
    <property type="entry name" value="UCP020555"/>
    <property type="match status" value="1"/>
</dbReference>
<accession>A0A2A5JQE3</accession>
<dbReference type="OrthoDB" id="9800218at2"/>
<organism evidence="1 2">
    <name type="scientific">Pseudoalteromonas piscicida</name>
    <dbReference type="NCBI Taxonomy" id="43662"/>
    <lineage>
        <taxon>Bacteria</taxon>
        <taxon>Pseudomonadati</taxon>
        <taxon>Pseudomonadota</taxon>
        <taxon>Gammaproteobacteria</taxon>
        <taxon>Alteromonadales</taxon>
        <taxon>Pseudoalteromonadaceae</taxon>
        <taxon>Pseudoalteromonas</taxon>
    </lineage>
</organism>
<proteinExistence type="predicted"/>
<gene>
    <name evidence="1" type="ORF">CEX98_10945</name>
</gene>
<dbReference type="AlphaFoldDB" id="A0A2A5JQE3"/>
<dbReference type="PROSITE" id="PS51257">
    <property type="entry name" value="PROKAR_LIPOPROTEIN"/>
    <property type="match status" value="1"/>
</dbReference>
<comment type="caution">
    <text evidence="1">The sequence shown here is derived from an EMBL/GenBank/DDBJ whole genome shotgun (WGS) entry which is preliminary data.</text>
</comment>
<evidence type="ECO:0000313" key="1">
    <source>
        <dbReference type="EMBL" id="PCK31694.1"/>
    </source>
</evidence>
<dbReference type="Pfam" id="PF16068">
    <property type="entry name" value="DUF4810"/>
    <property type="match status" value="1"/>
</dbReference>
<dbReference type="RefSeq" id="WP_099642112.1">
    <property type="nucleotide sequence ID" value="NZ_JAQPZX010000013.1"/>
</dbReference>
<dbReference type="InterPro" id="IPR014508">
    <property type="entry name" value="UCP020555_TPR-like"/>
</dbReference>
<sequence>MKKYTLALAVLFVLAGCKTTKPLYYHGEYSKAVYSYFKAEDVTLEEQIGVLQEVIQTAEAKNKAVAPGVHAHLGMLYFETGNTQLGKQHFETEMALFPESEHYITFLLKSAGV</sequence>
<evidence type="ECO:0000313" key="2">
    <source>
        <dbReference type="Proteomes" id="UP000228621"/>
    </source>
</evidence>
<dbReference type="Proteomes" id="UP000228621">
    <property type="component" value="Unassembled WGS sequence"/>
</dbReference>
<dbReference type="EMBL" id="NKHF01000047">
    <property type="protein sequence ID" value="PCK31694.1"/>
    <property type="molecule type" value="Genomic_DNA"/>
</dbReference>
<name>A0A2A5JQE3_PSEO7</name>
<reference evidence="2" key="1">
    <citation type="journal article" date="2019" name="Genome Announc.">
        <title>Draft Genome Sequence of Pseudoalteromonas piscicida Strain 36Y ROTHPW, an Hypersaline Seawater Isolate from the South Coast of Sonora, Mexico.</title>
        <authorList>
            <person name="Sanchez-Diaz R."/>
            <person name="Molina-Garza Z.J."/>
            <person name="Cruz-Suarez L.E."/>
            <person name="Selvin J."/>
            <person name="Kiran G.S."/>
            <person name="Ibarra-Gamez J.C."/>
            <person name="Gomez-Gil B."/>
            <person name="Galaviz-Silva L."/>
        </authorList>
    </citation>
    <scope>NUCLEOTIDE SEQUENCE [LARGE SCALE GENOMIC DNA]</scope>
    <source>
        <strain evidence="2">36Y_RITHPW</strain>
    </source>
</reference>
<keyword evidence="2" id="KW-1185">Reference proteome</keyword>
<protein>
    <submittedName>
        <fullName evidence="1">DUF4810 domain-containing protein</fullName>
    </submittedName>
</protein>